<dbReference type="AlphaFoldDB" id="A0A8J2MTX4"/>
<protein>
    <recommendedName>
        <fullName evidence="3">Endonuclease/exonuclease/phosphatase domain-containing protein</fullName>
    </recommendedName>
</protein>
<gene>
    <name evidence="1" type="ORF">HICCMSTLAB_LOCUS13008</name>
</gene>
<sequence>MPRALSESELQEELKKRRNKKLMIRINHKCRTNEKAIKTVEEKLEIKVDWNTVGRSEQGTISLKFKNMEEKKNIVTKKWKLKGTEIYIDDEMTEREREKKNKNKNSAEKEKPSKVMCWNIAGIKEYSELNKLVENYDVVSLIETWVEEKDKEKVIKNLSSELKWWCKPAERKESCTRGRASSGHLIGVKKVYEKDWEIKEWKFGFTIRNDCRSELIVTVYNNVGIKKIKNVMKKYECEYENIIVIGDMNARIGECMVPGLSEDNNKKRKSKDKVINAEGKKLLKLCDDLGLKILNGATMGDRAGEMTFIGGKNEDCCSVLDLALQLDRGDEVNIMEFRVLKRIESDHLPIHIITRRNSVGVIEKDKKSVNIKKG</sequence>
<dbReference type="OrthoDB" id="7684827at2759"/>
<evidence type="ECO:0008006" key="3">
    <source>
        <dbReference type="Google" id="ProtNLM"/>
    </source>
</evidence>
<accession>A0A8J2MTX4</accession>
<reference evidence="1" key="1">
    <citation type="submission" date="2021-04" db="EMBL/GenBank/DDBJ databases">
        <authorList>
            <person name="Chebbi M.A.C M."/>
        </authorList>
    </citation>
    <scope>NUCLEOTIDE SEQUENCE</scope>
</reference>
<organism evidence="1 2">
    <name type="scientific">Cotesia congregata</name>
    <name type="common">Parasitoid wasp</name>
    <name type="synonym">Apanteles congregatus</name>
    <dbReference type="NCBI Taxonomy" id="51543"/>
    <lineage>
        <taxon>Eukaryota</taxon>
        <taxon>Metazoa</taxon>
        <taxon>Ecdysozoa</taxon>
        <taxon>Arthropoda</taxon>
        <taxon>Hexapoda</taxon>
        <taxon>Insecta</taxon>
        <taxon>Pterygota</taxon>
        <taxon>Neoptera</taxon>
        <taxon>Endopterygota</taxon>
        <taxon>Hymenoptera</taxon>
        <taxon>Apocrita</taxon>
        <taxon>Ichneumonoidea</taxon>
        <taxon>Braconidae</taxon>
        <taxon>Microgastrinae</taxon>
        <taxon>Cotesia</taxon>
    </lineage>
</organism>
<evidence type="ECO:0000313" key="1">
    <source>
        <dbReference type="EMBL" id="CAG5107979.1"/>
    </source>
</evidence>
<keyword evidence="2" id="KW-1185">Reference proteome</keyword>
<proteinExistence type="predicted"/>
<dbReference type="Gene3D" id="3.60.10.10">
    <property type="entry name" value="Endonuclease/exonuclease/phosphatase"/>
    <property type="match status" value="1"/>
</dbReference>
<comment type="caution">
    <text evidence="1">The sequence shown here is derived from an EMBL/GenBank/DDBJ whole genome shotgun (WGS) entry which is preliminary data.</text>
</comment>
<dbReference type="EMBL" id="CAJNRD030001124">
    <property type="protein sequence ID" value="CAG5107979.1"/>
    <property type="molecule type" value="Genomic_DNA"/>
</dbReference>
<name>A0A8J2MTX4_COTCN</name>
<dbReference type="InterPro" id="IPR036691">
    <property type="entry name" value="Endo/exonu/phosph_ase_sf"/>
</dbReference>
<evidence type="ECO:0000313" key="2">
    <source>
        <dbReference type="Proteomes" id="UP000786811"/>
    </source>
</evidence>
<dbReference type="Proteomes" id="UP000786811">
    <property type="component" value="Unassembled WGS sequence"/>
</dbReference>
<dbReference type="SUPFAM" id="SSF56219">
    <property type="entry name" value="DNase I-like"/>
    <property type="match status" value="1"/>
</dbReference>